<evidence type="ECO:0000313" key="2">
    <source>
        <dbReference type="Proteomes" id="UP000003947"/>
    </source>
</evidence>
<protein>
    <submittedName>
        <fullName evidence="1">Uncharacterized protein</fullName>
    </submittedName>
</protein>
<organism evidence="1 2">
    <name type="scientific">Microvirga lotononidis</name>
    <dbReference type="NCBI Taxonomy" id="864069"/>
    <lineage>
        <taxon>Bacteria</taxon>
        <taxon>Pseudomonadati</taxon>
        <taxon>Pseudomonadota</taxon>
        <taxon>Alphaproteobacteria</taxon>
        <taxon>Hyphomicrobiales</taxon>
        <taxon>Methylobacteriaceae</taxon>
        <taxon>Microvirga</taxon>
    </lineage>
</organism>
<reference evidence="1 2" key="1">
    <citation type="submission" date="2012-02" db="EMBL/GenBank/DDBJ databases">
        <title>Improved High-Quality Draft sequence of Microvirga sp. WSM3557.</title>
        <authorList>
            <consortium name="US DOE Joint Genome Institute"/>
            <person name="Lucas S."/>
            <person name="Han J."/>
            <person name="Lapidus A."/>
            <person name="Cheng J.-F."/>
            <person name="Goodwin L."/>
            <person name="Pitluck S."/>
            <person name="Peters L."/>
            <person name="Zhang X."/>
            <person name="Detter J.C."/>
            <person name="Han C."/>
            <person name="Tapia R."/>
            <person name="Land M."/>
            <person name="Hauser L."/>
            <person name="Kyrpides N."/>
            <person name="Ivanova N."/>
            <person name="Pagani I."/>
            <person name="Brau L."/>
            <person name="Yates R."/>
            <person name="O'Hara G."/>
            <person name="Rui T."/>
            <person name="Howieson J."/>
            <person name="Reeve W."/>
            <person name="Woyke T."/>
        </authorList>
    </citation>
    <scope>NUCLEOTIDE SEQUENCE [LARGE SCALE GENOMIC DNA]</scope>
    <source>
        <strain evidence="1 2">WSM3557</strain>
    </source>
</reference>
<keyword evidence="2" id="KW-1185">Reference proteome</keyword>
<dbReference type="AlphaFoldDB" id="I4Z3L1"/>
<proteinExistence type="predicted"/>
<dbReference type="EMBL" id="JH660635">
    <property type="protein sequence ID" value="EIM30803.1"/>
    <property type="molecule type" value="Genomic_DNA"/>
</dbReference>
<dbReference type="Proteomes" id="UP000003947">
    <property type="component" value="Unassembled WGS sequence"/>
</dbReference>
<accession>I4Z3L1</accession>
<gene>
    <name evidence="1" type="ORF">MicloDRAFT_00003300</name>
</gene>
<evidence type="ECO:0000313" key="1">
    <source>
        <dbReference type="EMBL" id="EIM30803.1"/>
    </source>
</evidence>
<name>I4Z3L1_9HYPH</name>
<sequence>MASIGPDQVEREARALLKEAIERSGWYPILSGAEREKRVEQDVDRYWPVMASEAAQRLLDRFEGCSHVAFHTAGLAQDIGSGAGLGSSGSGMNS</sequence>
<dbReference type="HOGENOM" id="CLU_2382907_0_0_5"/>